<proteinExistence type="predicted"/>
<feature type="compositionally biased region" description="Basic and acidic residues" evidence="1">
    <location>
        <begin position="132"/>
        <end position="147"/>
    </location>
</feature>
<accession>A0ABR1YTA2</accession>
<dbReference type="Proteomes" id="UP001492380">
    <property type="component" value="Unassembled WGS sequence"/>
</dbReference>
<keyword evidence="3" id="KW-1185">Reference proteome</keyword>
<comment type="caution">
    <text evidence="2">The sequence shown here is derived from an EMBL/GenBank/DDBJ whole genome shotgun (WGS) entry which is preliminary data.</text>
</comment>
<evidence type="ECO:0000256" key="1">
    <source>
        <dbReference type="SAM" id="MobiDB-lite"/>
    </source>
</evidence>
<feature type="region of interest" description="Disordered" evidence="1">
    <location>
        <begin position="1"/>
        <end position="211"/>
    </location>
</feature>
<name>A0ABR1YTA2_9PEZI</name>
<feature type="compositionally biased region" description="Polar residues" evidence="1">
    <location>
        <begin position="180"/>
        <end position="193"/>
    </location>
</feature>
<evidence type="ECO:0000313" key="3">
    <source>
        <dbReference type="Proteomes" id="UP001492380"/>
    </source>
</evidence>
<organism evidence="2 3">
    <name type="scientific">Phyllosticta capitalensis</name>
    <dbReference type="NCBI Taxonomy" id="121624"/>
    <lineage>
        <taxon>Eukaryota</taxon>
        <taxon>Fungi</taxon>
        <taxon>Dikarya</taxon>
        <taxon>Ascomycota</taxon>
        <taxon>Pezizomycotina</taxon>
        <taxon>Dothideomycetes</taxon>
        <taxon>Dothideomycetes incertae sedis</taxon>
        <taxon>Botryosphaeriales</taxon>
        <taxon>Phyllostictaceae</taxon>
        <taxon>Phyllosticta</taxon>
    </lineage>
</organism>
<dbReference type="EMBL" id="JBBWRZ010000004">
    <property type="protein sequence ID" value="KAK8238206.1"/>
    <property type="molecule type" value="Genomic_DNA"/>
</dbReference>
<reference evidence="2 3" key="1">
    <citation type="submission" date="2024-04" db="EMBL/GenBank/DDBJ databases">
        <title>Phyllosticta paracitricarpa is synonymous to the EU quarantine fungus P. citricarpa based on phylogenomic analyses.</title>
        <authorList>
            <consortium name="Lawrence Berkeley National Laboratory"/>
            <person name="Van Ingen-Buijs V.A."/>
            <person name="Van Westerhoven A.C."/>
            <person name="Haridas S."/>
            <person name="Skiadas P."/>
            <person name="Martin F."/>
            <person name="Groenewald J.Z."/>
            <person name="Crous P.W."/>
            <person name="Seidl M.F."/>
        </authorList>
    </citation>
    <scope>NUCLEOTIDE SEQUENCE [LARGE SCALE GENOMIC DNA]</scope>
    <source>
        <strain evidence="2 3">CBS 123374</strain>
    </source>
</reference>
<feature type="compositionally biased region" description="Low complexity" evidence="1">
    <location>
        <begin position="98"/>
        <end position="116"/>
    </location>
</feature>
<sequence>MPSIAPYMALRRNNTDQPIVSESRFREELDETPDYSLRADKHQPPAPQQQRARRYSLPSDGQPTPEEGVAGGSPPSLEKAAGRVKKLALRAGFNSTEASQSAPPSPGAGSRSPQPQYRRPKNPGITVATPSEDQKPELTPIQERDRGAPQALDPTTGNVKRPMTSLLPDASTWPTERDGTTSNGHSPRPSTALFTGPGAPGLERGGAGGRPQTLRAQAVGILMRDYSDLMVESKLRLLSALENEEKCHERKGRRHPVGRARLEKSGLLSGFFFAGGRAAAESGQQPATSGPVFATPTTPVAVAVVVPVAFRFPSLTFSGRCWQRFLQRARHFLLDSVLALHLRFARLPACHAWHSFASFQYLVPVKEASLLTQRILFCFPKRAMQSTFVYRGYHVPKTRYKNASLLTQTDRQGTEATSRAEY</sequence>
<gene>
    <name evidence="2" type="ORF">HDK90DRAFT_217876</name>
</gene>
<evidence type="ECO:0000313" key="2">
    <source>
        <dbReference type="EMBL" id="KAK8238206.1"/>
    </source>
</evidence>
<protein>
    <submittedName>
        <fullName evidence="2">Uncharacterized protein</fullName>
    </submittedName>
</protein>